<reference evidence="2" key="1">
    <citation type="journal article" date="2020" name="Microb. Genom.">
        <title>Genetic diversity of clinical and environmental Mucorales isolates obtained from an investigation of mucormycosis cases among solid organ transplant recipients.</title>
        <authorList>
            <person name="Nguyen M.H."/>
            <person name="Kaul D."/>
            <person name="Muto C."/>
            <person name="Cheng S.J."/>
            <person name="Richter R.A."/>
            <person name="Bruno V.M."/>
            <person name="Liu G."/>
            <person name="Beyhan S."/>
            <person name="Sundermann A.J."/>
            <person name="Mounaud S."/>
            <person name="Pasculle A.W."/>
            <person name="Nierman W.C."/>
            <person name="Driscoll E."/>
            <person name="Cumbie R."/>
            <person name="Clancy C.J."/>
            <person name="Dupont C.L."/>
        </authorList>
    </citation>
    <scope>NUCLEOTIDE SEQUENCE</scope>
    <source>
        <strain evidence="2">GL16</strain>
    </source>
</reference>
<dbReference type="InterPro" id="IPR038717">
    <property type="entry name" value="Tc1-like_DDE_dom"/>
</dbReference>
<dbReference type="Gene3D" id="3.30.420.10">
    <property type="entry name" value="Ribonuclease H-like superfamily/Ribonuclease H"/>
    <property type="match status" value="1"/>
</dbReference>
<dbReference type="Pfam" id="PF13358">
    <property type="entry name" value="DDE_3"/>
    <property type="match status" value="1"/>
</dbReference>
<dbReference type="Proteomes" id="UP000717996">
    <property type="component" value="Unassembled WGS sequence"/>
</dbReference>
<sequence length="275" mass="32072">MARTISKSVQNQIQLLLASNMTYEQVMERIPGLKKSTLGRQVIKGEFKTAKAAHQYLNGLGYTIGYFGVLKLLKSMNFRAKIKAKKPLLSKQHKERRLAWAMAHKVWITDDWRLKGDQGSVMVWGCITHDGPGYVCWIHDGTMKAVDYVNILETTLMDSLKYYGYNPEDIYFQQDKDPKHTSKLAKQWFVDNNFTSDHIYSWPAQSPDLKPIEHVWHHLKLKLSIYDTKAKGVHELWERIEKEWNIFTVDECRRNIDSMSDRCKAVIKAKRGHTR</sequence>
<comment type="caution">
    <text evidence="2">The sequence shown here is derived from an EMBL/GenBank/DDBJ whole genome shotgun (WGS) entry which is preliminary data.</text>
</comment>
<gene>
    <name evidence="2" type="ORF">G6F51_013278</name>
</gene>
<feature type="domain" description="Tc1-like transposase DDE" evidence="1">
    <location>
        <begin position="113"/>
        <end position="223"/>
    </location>
</feature>
<dbReference type="AlphaFoldDB" id="A0A9P6XTC1"/>
<evidence type="ECO:0000313" key="2">
    <source>
        <dbReference type="EMBL" id="KAG1532066.1"/>
    </source>
</evidence>
<dbReference type="PANTHER" id="PTHR47326">
    <property type="entry name" value="TRANSPOSABLE ELEMENT TC3 TRANSPOSASE-LIKE PROTEIN"/>
    <property type="match status" value="1"/>
</dbReference>
<dbReference type="EMBL" id="JAANIT010004955">
    <property type="protein sequence ID" value="KAG1532066.1"/>
    <property type="molecule type" value="Genomic_DNA"/>
</dbReference>
<evidence type="ECO:0000313" key="3">
    <source>
        <dbReference type="Proteomes" id="UP000717996"/>
    </source>
</evidence>
<proteinExistence type="predicted"/>
<dbReference type="PANTHER" id="PTHR47326:SF1">
    <property type="entry name" value="HTH PSQ-TYPE DOMAIN-CONTAINING PROTEIN"/>
    <property type="match status" value="1"/>
</dbReference>
<dbReference type="GO" id="GO:0003676">
    <property type="term" value="F:nucleic acid binding"/>
    <property type="evidence" value="ECO:0007669"/>
    <property type="project" value="InterPro"/>
</dbReference>
<accession>A0A9P6XTC1</accession>
<protein>
    <recommendedName>
        <fullName evidence="1">Tc1-like transposase DDE domain-containing protein</fullName>
    </recommendedName>
</protein>
<evidence type="ECO:0000259" key="1">
    <source>
        <dbReference type="Pfam" id="PF13358"/>
    </source>
</evidence>
<organism evidence="2 3">
    <name type="scientific">Rhizopus oryzae</name>
    <name type="common">Mucormycosis agent</name>
    <name type="synonym">Rhizopus arrhizus var. delemar</name>
    <dbReference type="NCBI Taxonomy" id="64495"/>
    <lineage>
        <taxon>Eukaryota</taxon>
        <taxon>Fungi</taxon>
        <taxon>Fungi incertae sedis</taxon>
        <taxon>Mucoromycota</taxon>
        <taxon>Mucoromycotina</taxon>
        <taxon>Mucoromycetes</taxon>
        <taxon>Mucorales</taxon>
        <taxon>Mucorineae</taxon>
        <taxon>Rhizopodaceae</taxon>
        <taxon>Rhizopus</taxon>
    </lineage>
</organism>
<name>A0A9P6XTC1_RHIOR</name>
<dbReference type="InterPro" id="IPR036397">
    <property type="entry name" value="RNaseH_sf"/>
</dbReference>